<dbReference type="Gene3D" id="3.40.30.10">
    <property type="entry name" value="Glutaredoxin"/>
    <property type="match status" value="1"/>
</dbReference>
<dbReference type="PROSITE" id="PS00194">
    <property type="entry name" value="THIOREDOXIN_1"/>
    <property type="match status" value="1"/>
</dbReference>
<feature type="domain" description="Thioredoxin" evidence="4">
    <location>
        <begin position="82"/>
        <end position="229"/>
    </location>
</feature>
<organism evidence="5 6">
    <name type="scientific">Bartonella apis</name>
    <dbReference type="NCBI Taxonomy" id="1686310"/>
    <lineage>
        <taxon>Bacteria</taxon>
        <taxon>Pseudomonadati</taxon>
        <taxon>Pseudomonadota</taxon>
        <taxon>Alphaproteobacteria</taxon>
        <taxon>Hyphomicrobiales</taxon>
        <taxon>Bartonellaceae</taxon>
        <taxon>Bartonella</taxon>
    </lineage>
</organism>
<dbReference type="PANTHER" id="PTHR42852">
    <property type="entry name" value="THIOL:DISULFIDE INTERCHANGE PROTEIN DSBE"/>
    <property type="match status" value="1"/>
</dbReference>
<keyword evidence="3" id="KW-0676">Redox-active center</keyword>
<keyword evidence="6" id="KW-1185">Reference proteome</keyword>
<comment type="subcellular location">
    <subcellularLocation>
        <location evidence="1">Cell envelope</location>
    </subcellularLocation>
</comment>
<sequence>MVARILEKAKFSGKIRKIIATTTLGALSIYAIMMGSDNQVYSFPSLISVAHADAASSCTVKPEKIDKLKQAANGFFKNMRFADEPYDVAKLNFKDEAGKDHTLAEFSGKTLLVNLWASWCVPCRSEMPELANLKRSLGNDAFDVMAINIDKTATDEKVKDFLKSIKADNIVFYRDQSMDVFNEVRKQGLAMGLPITMLIDKNGCLLASYNGSAPWSNADSKKLMKAAMEVDKKD</sequence>
<evidence type="ECO:0000256" key="3">
    <source>
        <dbReference type="ARBA" id="ARBA00023284"/>
    </source>
</evidence>
<dbReference type="GO" id="GO:0015036">
    <property type="term" value="F:disulfide oxidoreductase activity"/>
    <property type="evidence" value="ECO:0007669"/>
    <property type="project" value="UniProtKB-ARBA"/>
</dbReference>
<dbReference type="GO" id="GO:0017004">
    <property type="term" value="P:cytochrome complex assembly"/>
    <property type="evidence" value="ECO:0007669"/>
    <property type="project" value="UniProtKB-KW"/>
</dbReference>
<keyword evidence="5" id="KW-0413">Isomerase</keyword>
<dbReference type="PANTHER" id="PTHR42852:SF17">
    <property type="entry name" value="THIOREDOXIN-LIKE PROTEIN HI_1115"/>
    <property type="match status" value="1"/>
</dbReference>
<dbReference type="GeneID" id="92991002"/>
<dbReference type="InterPro" id="IPR036249">
    <property type="entry name" value="Thioredoxin-like_sf"/>
</dbReference>
<dbReference type="GO" id="GO:0016853">
    <property type="term" value="F:isomerase activity"/>
    <property type="evidence" value="ECO:0007669"/>
    <property type="project" value="UniProtKB-KW"/>
</dbReference>
<evidence type="ECO:0000256" key="1">
    <source>
        <dbReference type="ARBA" id="ARBA00004196"/>
    </source>
</evidence>
<dbReference type="CDD" id="cd02966">
    <property type="entry name" value="TlpA_like_family"/>
    <property type="match status" value="1"/>
</dbReference>
<gene>
    <name evidence="5" type="ORF">PEB0149_018420</name>
</gene>
<dbReference type="InterPro" id="IPR050553">
    <property type="entry name" value="Thioredoxin_ResA/DsbE_sf"/>
</dbReference>
<dbReference type="AlphaFoldDB" id="A0A1R0FBJ1"/>
<dbReference type="PROSITE" id="PS51352">
    <property type="entry name" value="THIOREDOXIN_2"/>
    <property type="match status" value="1"/>
</dbReference>
<evidence type="ECO:0000313" key="5">
    <source>
        <dbReference type="EMBL" id="OLY44373.1"/>
    </source>
</evidence>
<dbReference type="Proteomes" id="UP000187344">
    <property type="component" value="Unassembled WGS sequence"/>
</dbReference>
<reference evidence="5 6" key="1">
    <citation type="submission" date="2016-12" db="EMBL/GenBank/DDBJ databases">
        <title>Comparative genomics of Bartonella apis.</title>
        <authorList>
            <person name="Engel P."/>
        </authorList>
    </citation>
    <scope>NUCLEOTIDE SEQUENCE [LARGE SCALE GENOMIC DNA]</scope>
    <source>
        <strain evidence="5 6">PEB0149</strain>
    </source>
</reference>
<protein>
    <submittedName>
        <fullName evidence="5">Thiol-disulfide isomerase or thioredoxin</fullName>
    </submittedName>
</protein>
<dbReference type="InterPro" id="IPR013766">
    <property type="entry name" value="Thioredoxin_domain"/>
</dbReference>
<accession>A0A1R0FBJ1</accession>
<dbReference type="InterPro" id="IPR017937">
    <property type="entry name" value="Thioredoxin_CS"/>
</dbReference>
<keyword evidence="2" id="KW-0201">Cytochrome c-type biogenesis</keyword>
<evidence type="ECO:0000256" key="2">
    <source>
        <dbReference type="ARBA" id="ARBA00022748"/>
    </source>
</evidence>
<proteinExistence type="predicted"/>
<dbReference type="EMBL" id="LXYT01000001">
    <property type="protein sequence ID" value="OLY44373.1"/>
    <property type="molecule type" value="Genomic_DNA"/>
</dbReference>
<dbReference type="RefSeq" id="WP_075869511.1">
    <property type="nucleotide sequence ID" value="NZ_CALYQA010000002.1"/>
</dbReference>
<name>A0A1R0FBJ1_9HYPH</name>
<dbReference type="InterPro" id="IPR013740">
    <property type="entry name" value="Redoxin"/>
</dbReference>
<comment type="caution">
    <text evidence="5">The sequence shown here is derived from an EMBL/GenBank/DDBJ whole genome shotgun (WGS) entry which is preliminary data.</text>
</comment>
<dbReference type="OrthoDB" id="9799347at2"/>
<dbReference type="Pfam" id="PF08534">
    <property type="entry name" value="Redoxin"/>
    <property type="match status" value="1"/>
</dbReference>
<dbReference type="GO" id="GO:0030313">
    <property type="term" value="C:cell envelope"/>
    <property type="evidence" value="ECO:0007669"/>
    <property type="project" value="UniProtKB-SubCell"/>
</dbReference>
<dbReference type="SUPFAM" id="SSF52833">
    <property type="entry name" value="Thioredoxin-like"/>
    <property type="match status" value="1"/>
</dbReference>
<evidence type="ECO:0000313" key="6">
    <source>
        <dbReference type="Proteomes" id="UP000187344"/>
    </source>
</evidence>
<evidence type="ECO:0000259" key="4">
    <source>
        <dbReference type="PROSITE" id="PS51352"/>
    </source>
</evidence>